<keyword evidence="2" id="KW-1185">Reference proteome</keyword>
<dbReference type="KEGG" id="adin:H7849_00270"/>
<protein>
    <submittedName>
        <fullName evidence="1">Uncharacterized protein</fullName>
    </submittedName>
</protein>
<proteinExistence type="predicted"/>
<evidence type="ECO:0000313" key="1">
    <source>
        <dbReference type="EMBL" id="QNI32505.1"/>
    </source>
</evidence>
<dbReference type="RefSeq" id="WP_186743459.1">
    <property type="nucleotide sequence ID" value="NZ_CP060394.1"/>
</dbReference>
<gene>
    <name evidence="1" type="ORF">H7849_00270</name>
</gene>
<dbReference type="Gene3D" id="2.40.10.10">
    <property type="entry name" value="Trypsin-like serine proteases"/>
    <property type="match status" value="1"/>
</dbReference>
<dbReference type="AlphaFoldDB" id="A0A7G8BIY5"/>
<dbReference type="InterPro" id="IPR043504">
    <property type="entry name" value="Peptidase_S1_PA_chymotrypsin"/>
</dbReference>
<dbReference type="EMBL" id="CP060394">
    <property type="protein sequence ID" value="QNI32505.1"/>
    <property type="molecule type" value="Genomic_DNA"/>
</dbReference>
<dbReference type="Proteomes" id="UP000515312">
    <property type="component" value="Chromosome"/>
</dbReference>
<dbReference type="SUPFAM" id="SSF50494">
    <property type="entry name" value="Trypsin-like serine proteases"/>
    <property type="match status" value="1"/>
</dbReference>
<organism evidence="1 2">
    <name type="scientific">Alloacidobacterium dinghuense</name>
    <dbReference type="NCBI Taxonomy" id="2763107"/>
    <lineage>
        <taxon>Bacteria</taxon>
        <taxon>Pseudomonadati</taxon>
        <taxon>Acidobacteriota</taxon>
        <taxon>Terriglobia</taxon>
        <taxon>Terriglobales</taxon>
        <taxon>Acidobacteriaceae</taxon>
        <taxon>Alloacidobacterium</taxon>
    </lineage>
</organism>
<accession>A0A7G8BIY5</accession>
<sequence length="704" mass="71590">MLAAGCGTIPVTSGGGFAISSAAATVATTGQLRLSATMPDGASAAVNWSVSTAHNGTPLGAGSIDATGLYTPPNALSADSVPVEVTAHLQSDPSRTASETITVTPGFLQPLLPENAALSPGGTLEVSAQIAEVDAGTVRWSLSDGTMGTLSQPNCQHGKQQYTVCKMSYTAPSTFSGSQSVHITASVNDTNTRTTLHVLLNTAGVNSSALINQAAQNGLIALGASGSNDGDYDVYKDSAGNSYIADCCGGTLGALVEDTEHSQFILSNNHVLAESDQGRIGDSIDQPGLIDDACRPLSQEGSTVRPIGTLRYFVPLATNESNVDAALAAVTPGAINSDGSILQLGQTGGGIGASLNAAPPVSGNGETLNAENLDGLRVVKSGRTTGLTCSTVESVNLAVKVDYYKDCAETQPYYTKTFTGQIGIGGDSFSDSGDSGSLVLDAANAQPVGLFYAGGTDGNGNGLSIANPIGDVLTELGNQTGSKLSIVGSKTGHPITCLNYDKNAETAAALPELSQTADAQAKNAAQNAAAEIVNHEKGVLGVVAGKSADSPGEAAVAVYVDKTRPNTMVPQTIAGVRTAVILTDAQSIANGSAPKLPAYTAGIQLSSTALSNAAAIARAYAPQFLADPAIFGVGVTQSRDNPQEAALLVLVDLNKVAKAMPATVDGLRVRYMQLHRFHVTKSKYAGARPISSCALQSMKPVVLH</sequence>
<reference evidence="1 2" key="1">
    <citation type="submission" date="2020-08" db="EMBL/GenBank/DDBJ databases">
        <title>Edaphobacter telluris sp. nov. and Acidobacterium dinghuensis sp. nov., two acidobacteria isolated from forest soil.</title>
        <authorList>
            <person name="Fu J."/>
            <person name="Qiu L."/>
        </authorList>
    </citation>
    <scope>NUCLEOTIDE SEQUENCE [LARGE SCALE GENOMIC DNA]</scope>
    <source>
        <strain evidence="1">4Y35</strain>
    </source>
</reference>
<name>A0A7G8BIY5_9BACT</name>
<dbReference type="InterPro" id="IPR009003">
    <property type="entry name" value="Peptidase_S1_PA"/>
</dbReference>
<evidence type="ECO:0000313" key="2">
    <source>
        <dbReference type="Proteomes" id="UP000515312"/>
    </source>
</evidence>